<accession>A0A6I3IUT2</accession>
<comment type="caution">
    <text evidence="2">The sequence shown here is derived from an EMBL/GenBank/DDBJ whole genome shotgun (WGS) entry which is preliminary data.</text>
</comment>
<dbReference type="RefSeq" id="WP_154593543.1">
    <property type="nucleotide sequence ID" value="NZ_CP171001.1"/>
</dbReference>
<protein>
    <submittedName>
        <fullName evidence="2">Uncharacterized protein</fullName>
    </submittedName>
</protein>
<keyword evidence="3" id="KW-1185">Reference proteome</keyword>
<feature type="region of interest" description="Disordered" evidence="1">
    <location>
        <begin position="1"/>
        <end position="78"/>
    </location>
</feature>
<organism evidence="2 3">
    <name type="scientific">Arsenicicoccus cauae</name>
    <dbReference type="NCBI Taxonomy" id="2663847"/>
    <lineage>
        <taxon>Bacteria</taxon>
        <taxon>Bacillati</taxon>
        <taxon>Actinomycetota</taxon>
        <taxon>Actinomycetes</taxon>
        <taxon>Micrococcales</taxon>
        <taxon>Intrasporangiaceae</taxon>
        <taxon>Arsenicicoccus</taxon>
    </lineage>
</organism>
<feature type="compositionally biased region" description="Polar residues" evidence="1">
    <location>
        <begin position="32"/>
        <end position="50"/>
    </location>
</feature>
<gene>
    <name evidence="2" type="ORF">GGG17_10065</name>
</gene>
<evidence type="ECO:0000313" key="2">
    <source>
        <dbReference type="EMBL" id="MTB72309.1"/>
    </source>
</evidence>
<feature type="compositionally biased region" description="Acidic residues" evidence="1">
    <location>
        <begin position="51"/>
        <end position="66"/>
    </location>
</feature>
<evidence type="ECO:0000256" key="1">
    <source>
        <dbReference type="SAM" id="MobiDB-lite"/>
    </source>
</evidence>
<dbReference type="EMBL" id="WLVL01000037">
    <property type="protein sequence ID" value="MTB72309.1"/>
    <property type="molecule type" value="Genomic_DNA"/>
</dbReference>
<evidence type="ECO:0000313" key="3">
    <source>
        <dbReference type="Proteomes" id="UP000431092"/>
    </source>
</evidence>
<dbReference type="AlphaFoldDB" id="A0A6I3IUT2"/>
<reference evidence="2 3" key="1">
    <citation type="submission" date="2019-11" db="EMBL/GenBank/DDBJ databases">
        <title>Whole genome sequencing identifies a novel species of the genus Arsenicicoccus isolated from human blood.</title>
        <authorList>
            <person name="Jeong J.H."/>
            <person name="Kweon O.J."/>
            <person name="Kim H.R."/>
            <person name="Kim T.-H."/>
            <person name="Ha S.-M."/>
            <person name="Lee M.-K."/>
        </authorList>
    </citation>
    <scope>NUCLEOTIDE SEQUENCE [LARGE SCALE GENOMIC DNA]</scope>
    <source>
        <strain evidence="2 3">MKL-02</strain>
    </source>
</reference>
<dbReference type="Proteomes" id="UP000431092">
    <property type="component" value="Unassembled WGS sequence"/>
</dbReference>
<name>A0A6I3IUT2_9MICO</name>
<proteinExistence type="predicted"/>
<sequence length="78" mass="8028">MTTQQPEEPSVMDQAQDGDAGQVSRSGLYPTQDESSTGQSGDADETTPSTDGDDPELAGADLDEDQSEGRGPTIEPGA</sequence>